<sequence length="690" mass="77643">MKKLTAGVASLLLALSLPIGGTAQSKAPAPVYPVPTPAQIEWQELETYAFVHFGLNTFNDLEWGYGNTPAKTFAPERLDTEQWVRTLKRAGMKGVILTAKHHDGFCLWPTKTTEYSVKNSPWKDGQGDLVRELSESCRKHGLLFGLYLSPWDRNSQYYGQPEYQKIFHEQIKELTTQYGKLFEYWFDGANGGNGWYGGADSTRQIDPKSYYRYEDASKMLRKNNKDIMIFGGTVPTIRWIGNEQGWAGETNWAMYDEDKAKHYSEAQWGMEDAKQWLPGEVDVSIRPGWFYHPREDHQVRSVANLVRLYYQSVGRNANLLLNCPIDLHGRIPAEDSTRLIAWHDHLKEAFRDNKLRGVAVTASNLRSGDKKFAPNLSNDGKTKTYWAMADGVTSGYLFYRFSRPTRLNTLVLQEYIALGQRVKRFRIETETSPGIFEPVATSDSLTTIGYKRIIRFAPVETKSLRVTFEEARGPVCIAEIAAYLTPEVLEAPKIRRDESDKVHITSVTPDVVIEYAIEDAKTKHPKGWQRYKGPFTLSDDHATIRARVSTSTNKDRPETTKRLGFAASQIQTPSLGADDRKALLDGNGYTTVTLEAGQASLELLFEDARPIQKLIYTPSQQRDASGHVRSYSIYVDGQKVASGNFDNIQNNPIPQEVLLPAGTSGSRIRFVAEAIVGQGGRVTLGDLSIE</sequence>
<dbReference type="Gene3D" id="2.60.120.260">
    <property type="entry name" value="Galactose-binding domain-like"/>
    <property type="match status" value="2"/>
</dbReference>
<dbReference type="STRING" id="322095.HMPREF3185_01404"/>
<keyword evidence="5" id="KW-0326">Glycosidase</keyword>
<feature type="chain" id="PRO_5007462105" description="alpha-L-fucosidase" evidence="6">
    <location>
        <begin position="24"/>
        <end position="690"/>
    </location>
</feature>
<evidence type="ECO:0000313" key="9">
    <source>
        <dbReference type="EMBL" id="KXB75348.1"/>
    </source>
</evidence>
<dbReference type="InterPro" id="IPR008979">
    <property type="entry name" value="Galactose-bd-like_sf"/>
</dbReference>
<dbReference type="InterPro" id="IPR057739">
    <property type="entry name" value="Glyco_hydro_29_N"/>
</dbReference>
<dbReference type="AlphaFoldDB" id="A0A134B5X1"/>
<proteinExistence type="inferred from homology"/>
<dbReference type="EC" id="3.2.1.51" evidence="2"/>
<comment type="similarity">
    <text evidence="1">Belongs to the glycosyl hydrolase 29 family.</text>
</comment>
<name>A0A134B5X1_9PORP</name>
<organism evidence="9 10">
    <name type="scientific">Porphyromonas somerae</name>
    <dbReference type="NCBI Taxonomy" id="322095"/>
    <lineage>
        <taxon>Bacteria</taxon>
        <taxon>Pseudomonadati</taxon>
        <taxon>Bacteroidota</taxon>
        <taxon>Bacteroidia</taxon>
        <taxon>Bacteroidales</taxon>
        <taxon>Porphyromonadaceae</taxon>
        <taxon>Porphyromonas</taxon>
    </lineage>
</organism>
<reference evidence="10" key="1">
    <citation type="submission" date="2016-01" db="EMBL/GenBank/DDBJ databases">
        <authorList>
            <person name="Mitreva M."/>
            <person name="Pepin K.H."/>
            <person name="Mihindukulasuriya K.A."/>
            <person name="Fulton R."/>
            <person name="Fronick C."/>
            <person name="O'Laughlin M."/>
            <person name="Miner T."/>
            <person name="Herter B."/>
            <person name="Rosa B.A."/>
            <person name="Cordes M."/>
            <person name="Tomlinson C."/>
            <person name="Wollam A."/>
            <person name="Palsikar V.B."/>
            <person name="Mardis E.R."/>
            <person name="Wilson R.K."/>
        </authorList>
    </citation>
    <scope>NUCLEOTIDE SEQUENCE [LARGE SCALE GENOMIC DNA]</scope>
    <source>
        <strain evidence="10">KA00683</strain>
    </source>
</reference>
<gene>
    <name evidence="9" type="ORF">HMPREF3185_01404</name>
</gene>
<dbReference type="InterPro" id="IPR017853">
    <property type="entry name" value="GH"/>
</dbReference>
<evidence type="ECO:0000256" key="2">
    <source>
        <dbReference type="ARBA" id="ARBA00012662"/>
    </source>
</evidence>
<dbReference type="InterPro" id="IPR000933">
    <property type="entry name" value="Glyco_hydro_29"/>
</dbReference>
<dbReference type="Gene3D" id="3.20.20.80">
    <property type="entry name" value="Glycosidases"/>
    <property type="match status" value="1"/>
</dbReference>
<dbReference type="SUPFAM" id="SSF49785">
    <property type="entry name" value="Galactose-binding domain-like"/>
    <property type="match status" value="2"/>
</dbReference>
<dbReference type="PANTHER" id="PTHR10030">
    <property type="entry name" value="ALPHA-L-FUCOSIDASE"/>
    <property type="match status" value="1"/>
</dbReference>
<evidence type="ECO:0000256" key="1">
    <source>
        <dbReference type="ARBA" id="ARBA00007951"/>
    </source>
</evidence>
<feature type="domain" description="F5/8 type C" evidence="7">
    <location>
        <begin position="360"/>
        <end position="472"/>
    </location>
</feature>
<dbReference type="PATRIC" id="fig|322095.3.peg.1385"/>
<keyword evidence="10" id="KW-1185">Reference proteome</keyword>
<protein>
    <recommendedName>
        <fullName evidence="2">alpha-L-fucosidase</fullName>
        <ecNumber evidence="2">3.2.1.51</ecNumber>
    </recommendedName>
</protein>
<evidence type="ECO:0000259" key="7">
    <source>
        <dbReference type="Pfam" id="PF00754"/>
    </source>
</evidence>
<dbReference type="GO" id="GO:0016139">
    <property type="term" value="P:glycoside catabolic process"/>
    <property type="evidence" value="ECO:0007669"/>
    <property type="project" value="TreeGrafter"/>
</dbReference>
<keyword evidence="3 6" id="KW-0732">Signal</keyword>
<evidence type="ECO:0000259" key="8">
    <source>
        <dbReference type="Pfam" id="PF01120"/>
    </source>
</evidence>
<dbReference type="GO" id="GO:0006004">
    <property type="term" value="P:fucose metabolic process"/>
    <property type="evidence" value="ECO:0007669"/>
    <property type="project" value="TreeGrafter"/>
</dbReference>
<evidence type="ECO:0000256" key="5">
    <source>
        <dbReference type="ARBA" id="ARBA00023295"/>
    </source>
</evidence>
<evidence type="ECO:0000256" key="4">
    <source>
        <dbReference type="ARBA" id="ARBA00022801"/>
    </source>
</evidence>
<dbReference type="Pfam" id="PF00754">
    <property type="entry name" value="F5_F8_type_C"/>
    <property type="match status" value="1"/>
</dbReference>
<evidence type="ECO:0000313" key="10">
    <source>
        <dbReference type="Proteomes" id="UP000070224"/>
    </source>
</evidence>
<evidence type="ECO:0000256" key="3">
    <source>
        <dbReference type="ARBA" id="ARBA00022729"/>
    </source>
</evidence>
<accession>A0A134B5X1</accession>
<evidence type="ECO:0000256" key="6">
    <source>
        <dbReference type="SAM" id="SignalP"/>
    </source>
</evidence>
<keyword evidence="4" id="KW-0378">Hydrolase</keyword>
<feature type="signal peptide" evidence="6">
    <location>
        <begin position="1"/>
        <end position="23"/>
    </location>
</feature>
<dbReference type="PANTHER" id="PTHR10030:SF37">
    <property type="entry name" value="ALPHA-L-FUCOSIDASE-RELATED"/>
    <property type="match status" value="1"/>
</dbReference>
<feature type="domain" description="Glycoside hydrolase family 29 N-terminal" evidence="8">
    <location>
        <begin position="42"/>
        <end position="346"/>
    </location>
</feature>
<dbReference type="EMBL" id="LSDK01000093">
    <property type="protein sequence ID" value="KXB75348.1"/>
    <property type="molecule type" value="Genomic_DNA"/>
</dbReference>
<dbReference type="GO" id="GO:0004560">
    <property type="term" value="F:alpha-L-fucosidase activity"/>
    <property type="evidence" value="ECO:0007669"/>
    <property type="project" value="InterPro"/>
</dbReference>
<dbReference type="GO" id="GO:0005764">
    <property type="term" value="C:lysosome"/>
    <property type="evidence" value="ECO:0007669"/>
    <property type="project" value="TreeGrafter"/>
</dbReference>
<dbReference type="InterPro" id="IPR000421">
    <property type="entry name" value="FA58C"/>
</dbReference>
<dbReference type="RefSeq" id="WP_060935625.1">
    <property type="nucleotide sequence ID" value="NZ_KQ960453.1"/>
</dbReference>
<comment type="caution">
    <text evidence="9">The sequence shown here is derived from an EMBL/GenBank/DDBJ whole genome shotgun (WGS) entry which is preliminary data.</text>
</comment>
<dbReference type="Proteomes" id="UP000070224">
    <property type="component" value="Unassembled WGS sequence"/>
</dbReference>
<dbReference type="SUPFAM" id="SSF51445">
    <property type="entry name" value="(Trans)glycosidases"/>
    <property type="match status" value="1"/>
</dbReference>
<dbReference type="OrthoDB" id="1389336at2"/>
<dbReference type="Pfam" id="PF01120">
    <property type="entry name" value="Alpha_L_fucos"/>
    <property type="match status" value="1"/>
</dbReference>
<dbReference type="SMART" id="SM00812">
    <property type="entry name" value="Alpha_L_fucos"/>
    <property type="match status" value="1"/>
</dbReference>